<organism evidence="3">
    <name type="scientific">Schlesneria paludicola</name>
    <dbReference type="NCBI Taxonomy" id="360056"/>
    <lineage>
        <taxon>Bacteria</taxon>
        <taxon>Pseudomonadati</taxon>
        <taxon>Planctomycetota</taxon>
        <taxon>Planctomycetia</taxon>
        <taxon>Planctomycetales</taxon>
        <taxon>Planctomycetaceae</taxon>
        <taxon>Schlesneria</taxon>
    </lineage>
</organism>
<dbReference type="PANTHER" id="PTHR21666:SF270">
    <property type="entry name" value="MUREIN HYDROLASE ACTIVATOR ENVC"/>
    <property type="match status" value="1"/>
</dbReference>
<feature type="domain" description="M23ase beta-sheet core" evidence="2">
    <location>
        <begin position="171"/>
        <end position="263"/>
    </location>
</feature>
<accession>A0A7C2JYL5</accession>
<keyword evidence="1" id="KW-0472">Membrane</keyword>
<feature type="transmembrane region" description="Helical" evidence="1">
    <location>
        <begin position="81"/>
        <end position="102"/>
    </location>
</feature>
<reference evidence="3" key="1">
    <citation type="journal article" date="2020" name="mSystems">
        <title>Genome- and Community-Level Interaction Insights into Carbon Utilization and Element Cycling Functions of Hydrothermarchaeota in Hydrothermal Sediment.</title>
        <authorList>
            <person name="Zhou Z."/>
            <person name="Liu Y."/>
            <person name="Xu W."/>
            <person name="Pan J."/>
            <person name="Luo Z.H."/>
            <person name="Li M."/>
        </authorList>
    </citation>
    <scope>NUCLEOTIDE SEQUENCE [LARGE SCALE GENOMIC DNA]</scope>
    <source>
        <strain evidence="3">SpSt-339</strain>
    </source>
</reference>
<protein>
    <recommendedName>
        <fullName evidence="2">M23ase beta-sheet core domain-containing protein</fullName>
    </recommendedName>
</protein>
<keyword evidence="1" id="KW-0812">Transmembrane</keyword>
<proteinExistence type="predicted"/>
<dbReference type="PANTHER" id="PTHR21666">
    <property type="entry name" value="PEPTIDASE-RELATED"/>
    <property type="match status" value="1"/>
</dbReference>
<feature type="transmembrane region" description="Helical" evidence="1">
    <location>
        <begin position="16"/>
        <end position="34"/>
    </location>
</feature>
<dbReference type="SUPFAM" id="SSF51261">
    <property type="entry name" value="Duplicated hybrid motif"/>
    <property type="match status" value="1"/>
</dbReference>
<dbReference type="InterPro" id="IPR016047">
    <property type="entry name" value="M23ase_b-sheet_dom"/>
</dbReference>
<sequence length="311" mass="33938">MSDTPVPPPPRRRPDWWPYVVFTFLALQGLLYAMPHQRPGFAGLVCWLFGSDSLLWLVIAGAIGLYAFVKALVRRPFWTRWRVAGGIGLVVLLLSPMAFRVYPSSHANRPSQVRFRLPFDGPITVGWGGDAPGVNYHVCTPDQRWAYDLLVTRDGSSHRGDGTTLDDYYCYGLPVVAPADGVVVRVFDGDPDMPVGVLGGGTDPGGNHLVLKVAEDEFLFLCHLQPGSIAVQVGDSVRTGDVLAKIGNSGNTSEPHLHIHLQDTPESTFGEGIPLYFHGYRTGDQLIDRGMPTGGVSFDGFTGQIVEHVEE</sequence>
<feature type="transmembrane region" description="Helical" evidence="1">
    <location>
        <begin position="41"/>
        <end position="69"/>
    </location>
</feature>
<dbReference type="AlphaFoldDB" id="A0A7C2JYL5"/>
<dbReference type="EMBL" id="DSOK01000117">
    <property type="protein sequence ID" value="HEN14559.1"/>
    <property type="molecule type" value="Genomic_DNA"/>
</dbReference>
<gene>
    <name evidence="3" type="ORF">ENQ76_03715</name>
</gene>
<keyword evidence="1" id="KW-1133">Transmembrane helix</keyword>
<dbReference type="Pfam" id="PF01551">
    <property type="entry name" value="Peptidase_M23"/>
    <property type="match status" value="1"/>
</dbReference>
<name>A0A7C2JYL5_9PLAN</name>
<evidence type="ECO:0000259" key="2">
    <source>
        <dbReference type="Pfam" id="PF01551"/>
    </source>
</evidence>
<dbReference type="CDD" id="cd12797">
    <property type="entry name" value="M23_peptidase"/>
    <property type="match status" value="1"/>
</dbReference>
<dbReference type="Gene3D" id="2.70.70.10">
    <property type="entry name" value="Glucose Permease (Domain IIA)"/>
    <property type="match status" value="1"/>
</dbReference>
<comment type="caution">
    <text evidence="3">The sequence shown here is derived from an EMBL/GenBank/DDBJ whole genome shotgun (WGS) entry which is preliminary data.</text>
</comment>
<evidence type="ECO:0000256" key="1">
    <source>
        <dbReference type="SAM" id="Phobius"/>
    </source>
</evidence>
<dbReference type="GO" id="GO:0004222">
    <property type="term" value="F:metalloendopeptidase activity"/>
    <property type="evidence" value="ECO:0007669"/>
    <property type="project" value="TreeGrafter"/>
</dbReference>
<dbReference type="InterPro" id="IPR050570">
    <property type="entry name" value="Cell_wall_metabolism_enzyme"/>
</dbReference>
<evidence type="ECO:0000313" key="3">
    <source>
        <dbReference type="EMBL" id="HEN14559.1"/>
    </source>
</evidence>
<dbReference type="InterPro" id="IPR011055">
    <property type="entry name" value="Dup_hybrid_motif"/>
</dbReference>